<protein>
    <submittedName>
        <fullName evidence="1">Uncharacterized protein</fullName>
    </submittedName>
</protein>
<proteinExistence type="predicted"/>
<dbReference type="Proteomes" id="UP000189681">
    <property type="component" value="Unassembled WGS sequence"/>
</dbReference>
<name>A0A1V4APA3_9BACT</name>
<organism evidence="1 2">
    <name type="scientific">Candidatus Brocadia carolinensis</name>
    <dbReference type="NCBI Taxonomy" id="1004156"/>
    <lineage>
        <taxon>Bacteria</taxon>
        <taxon>Pseudomonadati</taxon>
        <taxon>Planctomycetota</taxon>
        <taxon>Candidatus Brocadiia</taxon>
        <taxon>Candidatus Brocadiales</taxon>
        <taxon>Candidatus Brocadiaceae</taxon>
        <taxon>Candidatus Brocadia</taxon>
    </lineage>
</organism>
<evidence type="ECO:0000313" key="1">
    <source>
        <dbReference type="EMBL" id="OOP54931.1"/>
    </source>
</evidence>
<dbReference type="AlphaFoldDB" id="A0A1V4APA3"/>
<reference evidence="1 2" key="1">
    <citation type="journal article" date="2017" name="Water Res.">
        <title>Discovery and metagenomic analysis of an anammox bacterial enrichment related to Candidatus "Brocadia caroliniensis" in a full-scale glycerol-fed nitritation-denitritation separate centrate treatment process.</title>
        <authorList>
            <person name="Park H."/>
            <person name="Brotto A.C."/>
            <person name="van Loosdrecht M.C."/>
            <person name="Chandran K."/>
        </authorList>
    </citation>
    <scope>NUCLEOTIDE SEQUENCE [LARGE SCALE GENOMIC DNA]</scope>
    <source>
        <strain evidence="1">26THWARD</strain>
    </source>
</reference>
<gene>
    <name evidence="1" type="ORF">AYP45_17650</name>
</gene>
<accession>A0A1V4APA3</accession>
<dbReference type="EMBL" id="AYTS01000197">
    <property type="protein sequence ID" value="OOP54931.1"/>
    <property type="molecule type" value="Genomic_DNA"/>
</dbReference>
<comment type="caution">
    <text evidence="1">The sequence shown here is derived from an EMBL/GenBank/DDBJ whole genome shotgun (WGS) entry which is preliminary data.</text>
</comment>
<sequence length="82" mass="9337">MKVGIKKSLTVRGQLSATRLRLTLIPDGLDRHQNNQRKEIVMENKKLPVYEAPEVITYTDEEIFEKLGPAHTGYVKGGDRPF</sequence>
<evidence type="ECO:0000313" key="2">
    <source>
        <dbReference type="Proteomes" id="UP000189681"/>
    </source>
</evidence>